<dbReference type="InterPro" id="IPR035926">
    <property type="entry name" value="NusB-like_sf"/>
</dbReference>
<reference evidence="8" key="1">
    <citation type="journal article" date="2020" name="mSystems">
        <title>Genome- and Community-Level Interaction Insights into Carbon Utilization and Element Cycling Functions of Hydrothermarchaeota in Hydrothermal Sediment.</title>
        <authorList>
            <person name="Zhou Z."/>
            <person name="Liu Y."/>
            <person name="Xu W."/>
            <person name="Pan J."/>
            <person name="Luo Z.H."/>
            <person name="Li M."/>
        </authorList>
    </citation>
    <scope>NUCLEOTIDE SEQUENCE [LARGE SCALE GENOMIC DNA]</scope>
    <source>
        <strain evidence="8">SpSt-143</strain>
    </source>
</reference>
<organism evidence="8">
    <name type="scientific">Rhodothermus marinus</name>
    <name type="common">Rhodothermus obamensis</name>
    <dbReference type="NCBI Taxonomy" id="29549"/>
    <lineage>
        <taxon>Bacteria</taxon>
        <taxon>Pseudomonadati</taxon>
        <taxon>Rhodothermota</taxon>
        <taxon>Rhodothermia</taxon>
        <taxon>Rhodothermales</taxon>
        <taxon>Rhodothermaceae</taxon>
        <taxon>Rhodothermus</taxon>
    </lineage>
</organism>
<dbReference type="GO" id="GO:0031564">
    <property type="term" value="P:transcription antitermination"/>
    <property type="evidence" value="ECO:0007669"/>
    <property type="project" value="UniProtKB-KW"/>
</dbReference>
<dbReference type="GO" id="GO:0006353">
    <property type="term" value="P:DNA-templated transcription termination"/>
    <property type="evidence" value="ECO:0007669"/>
    <property type="project" value="UniProtKB-UniRule"/>
</dbReference>
<dbReference type="HAMAP" id="MF_00073">
    <property type="entry name" value="NusB"/>
    <property type="match status" value="1"/>
</dbReference>
<feature type="domain" description="NusB/RsmB/TIM44" evidence="7">
    <location>
        <begin position="6"/>
        <end position="130"/>
    </location>
</feature>
<evidence type="ECO:0000256" key="5">
    <source>
        <dbReference type="ARBA" id="ARBA00023163"/>
    </source>
</evidence>
<keyword evidence="3 6" id="KW-0694">RNA-binding</keyword>
<dbReference type="PANTHER" id="PTHR11078">
    <property type="entry name" value="N UTILIZATION SUBSTANCE PROTEIN B-RELATED"/>
    <property type="match status" value="1"/>
</dbReference>
<name>A0A7V2F7F9_RHOMR</name>
<evidence type="ECO:0000313" key="8">
    <source>
        <dbReference type="EMBL" id="HER96908.1"/>
    </source>
</evidence>
<evidence type="ECO:0000256" key="1">
    <source>
        <dbReference type="ARBA" id="ARBA00005952"/>
    </source>
</evidence>
<keyword evidence="4 6" id="KW-0805">Transcription regulation</keyword>
<comment type="similarity">
    <text evidence="1 6">Belongs to the NusB family.</text>
</comment>
<dbReference type="AlphaFoldDB" id="A0A7V2F7F9"/>
<evidence type="ECO:0000256" key="2">
    <source>
        <dbReference type="ARBA" id="ARBA00022814"/>
    </source>
</evidence>
<evidence type="ECO:0000256" key="6">
    <source>
        <dbReference type="HAMAP-Rule" id="MF_00073"/>
    </source>
</evidence>
<proteinExistence type="inferred from homology"/>
<keyword evidence="2 6" id="KW-0889">Transcription antitermination</keyword>
<accession>A0A7V2F7F9</accession>
<dbReference type="EMBL" id="DSGB01000006">
    <property type="protein sequence ID" value="HER96908.1"/>
    <property type="molecule type" value="Genomic_DNA"/>
</dbReference>
<dbReference type="InterPro" id="IPR011605">
    <property type="entry name" value="NusB_fam"/>
</dbReference>
<comment type="caution">
    <text evidence="8">The sequence shown here is derived from an EMBL/GenBank/DDBJ whole genome shotgun (WGS) entry which is preliminary data.</text>
</comment>
<comment type="function">
    <text evidence="6">Involved in transcription antitermination. Required for transcription of ribosomal RNA (rRNA) genes. Binds specifically to the boxA antiterminator sequence of the ribosomal RNA (rrn) operons.</text>
</comment>
<dbReference type="GO" id="GO:0005829">
    <property type="term" value="C:cytosol"/>
    <property type="evidence" value="ECO:0007669"/>
    <property type="project" value="TreeGrafter"/>
</dbReference>
<dbReference type="Pfam" id="PF01029">
    <property type="entry name" value="NusB"/>
    <property type="match status" value="1"/>
</dbReference>
<evidence type="ECO:0000256" key="4">
    <source>
        <dbReference type="ARBA" id="ARBA00023015"/>
    </source>
</evidence>
<gene>
    <name evidence="6 8" type="primary">nusB</name>
    <name evidence="8" type="ORF">ENO59_10440</name>
</gene>
<dbReference type="Gene3D" id="1.10.940.10">
    <property type="entry name" value="NusB-like"/>
    <property type="match status" value="1"/>
</dbReference>
<dbReference type="SUPFAM" id="SSF48013">
    <property type="entry name" value="NusB-like"/>
    <property type="match status" value="1"/>
</dbReference>
<dbReference type="GO" id="GO:0003723">
    <property type="term" value="F:RNA binding"/>
    <property type="evidence" value="ECO:0007669"/>
    <property type="project" value="UniProtKB-UniRule"/>
</dbReference>
<evidence type="ECO:0000256" key="3">
    <source>
        <dbReference type="ARBA" id="ARBA00022884"/>
    </source>
</evidence>
<keyword evidence="5 6" id="KW-0804">Transcription</keyword>
<dbReference type="NCBIfam" id="TIGR01951">
    <property type="entry name" value="nusB"/>
    <property type="match status" value="1"/>
</dbReference>
<evidence type="ECO:0000259" key="7">
    <source>
        <dbReference type="Pfam" id="PF01029"/>
    </source>
</evidence>
<dbReference type="PANTHER" id="PTHR11078:SF3">
    <property type="entry name" value="ANTITERMINATION NUSB DOMAIN-CONTAINING PROTEIN"/>
    <property type="match status" value="1"/>
</dbReference>
<protein>
    <recommendedName>
        <fullName evidence="6">Transcription antitermination protein NusB</fullName>
    </recommendedName>
    <alternativeName>
        <fullName evidence="6">Antitermination factor NusB</fullName>
    </alternativeName>
</protein>
<dbReference type="InterPro" id="IPR006027">
    <property type="entry name" value="NusB_RsmB_TIM44"/>
</dbReference>
<sequence>MPRRREVRERVLQALYAYEVGHDTAEHVIETILRPALKEDAAALRFAISLFLRTLDYSEEADRLIGAHVQNWDLTRIALIDRLLLRMAICELLTFEDIPPKVSMNEAIELAKRYSTEKSGSFVNGVLDAVVLDLQRQGRLKKSGRGLIGIETLLQRLAAQQQSKS</sequence>